<accession>A0A517NR06</accession>
<dbReference type="Proteomes" id="UP000319817">
    <property type="component" value="Chromosome"/>
</dbReference>
<reference evidence="2 3" key="1">
    <citation type="submission" date="2019-02" db="EMBL/GenBank/DDBJ databases">
        <title>Deep-cultivation of Planctomycetes and their phenomic and genomic characterization uncovers novel biology.</title>
        <authorList>
            <person name="Wiegand S."/>
            <person name="Jogler M."/>
            <person name="Boedeker C."/>
            <person name="Pinto D."/>
            <person name="Vollmers J."/>
            <person name="Rivas-Marin E."/>
            <person name="Kohn T."/>
            <person name="Peeters S.H."/>
            <person name="Heuer A."/>
            <person name="Rast P."/>
            <person name="Oberbeckmann S."/>
            <person name="Bunk B."/>
            <person name="Jeske O."/>
            <person name="Meyerdierks A."/>
            <person name="Storesund J.E."/>
            <person name="Kallscheuer N."/>
            <person name="Luecker S."/>
            <person name="Lage O.M."/>
            <person name="Pohl T."/>
            <person name="Merkel B.J."/>
            <person name="Hornburger P."/>
            <person name="Mueller R.-W."/>
            <person name="Bruemmer F."/>
            <person name="Labrenz M."/>
            <person name="Spormann A.M."/>
            <person name="Op den Camp H."/>
            <person name="Overmann J."/>
            <person name="Amann R."/>
            <person name="Jetten M.S.M."/>
            <person name="Mascher T."/>
            <person name="Medema M.H."/>
            <person name="Devos D.P."/>
            <person name="Kaster A.-K."/>
            <person name="Ovreas L."/>
            <person name="Rohde M."/>
            <person name="Galperin M.Y."/>
            <person name="Jogler C."/>
        </authorList>
    </citation>
    <scope>NUCLEOTIDE SEQUENCE [LARGE SCALE GENOMIC DNA]</scope>
    <source>
        <strain evidence="2 3">K23_9</strain>
    </source>
</reference>
<evidence type="ECO:0000313" key="3">
    <source>
        <dbReference type="Proteomes" id="UP000319817"/>
    </source>
</evidence>
<evidence type="ECO:0000313" key="2">
    <source>
        <dbReference type="EMBL" id="QDT09554.1"/>
    </source>
</evidence>
<dbReference type="AlphaFoldDB" id="A0A517NR06"/>
<keyword evidence="3" id="KW-1185">Reference proteome</keyword>
<proteinExistence type="predicted"/>
<keyword evidence="1" id="KW-1133">Transmembrane helix</keyword>
<feature type="transmembrane region" description="Helical" evidence="1">
    <location>
        <begin position="24"/>
        <end position="45"/>
    </location>
</feature>
<dbReference type="InterPro" id="IPR008620">
    <property type="entry name" value="FixH"/>
</dbReference>
<organism evidence="2 3">
    <name type="scientific">Stieleria marina</name>
    <dbReference type="NCBI Taxonomy" id="1930275"/>
    <lineage>
        <taxon>Bacteria</taxon>
        <taxon>Pseudomonadati</taxon>
        <taxon>Planctomycetota</taxon>
        <taxon>Planctomycetia</taxon>
        <taxon>Pirellulales</taxon>
        <taxon>Pirellulaceae</taxon>
        <taxon>Stieleria</taxon>
    </lineage>
</organism>
<protein>
    <submittedName>
        <fullName evidence="2">FixH</fullName>
    </submittedName>
</protein>
<evidence type="ECO:0000256" key="1">
    <source>
        <dbReference type="SAM" id="Phobius"/>
    </source>
</evidence>
<keyword evidence="1" id="KW-0812">Transmembrane</keyword>
<keyword evidence="1" id="KW-0472">Membrane</keyword>
<dbReference type="OrthoDB" id="288113at2"/>
<dbReference type="RefSeq" id="WP_145417099.1">
    <property type="nucleotide sequence ID" value="NZ_CP036526.1"/>
</dbReference>
<gene>
    <name evidence="2" type="ORF">K239x_15000</name>
</gene>
<sequence>MTTNDSFYQLDPAVQRSAERRAKYFWVSLVVTLLGIQLVIGFFSIHLATSDPTVSVIPEYHKTALNWDQQKYVSTAADRLGWEIDLVASDVADGQGRRAVEIAVRDENGKTIDNLSLHATAYHHAAATDIRKFSVDSVGNGNYMTLAPLGRSGIWNLEIDIAGADEPITLRRTIEVIQ</sequence>
<dbReference type="EMBL" id="CP036526">
    <property type="protein sequence ID" value="QDT09554.1"/>
    <property type="molecule type" value="Genomic_DNA"/>
</dbReference>
<dbReference type="Pfam" id="PF05751">
    <property type="entry name" value="FixH"/>
    <property type="match status" value="1"/>
</dbReference>
<name>A0A517NR06_9BACT</name>